<dbReference type="Gene3D" id="3.30.110.150">
    <property type="entry name" value="SepF-like protein"/>
    <property type="match status" value="1"/>
</dbReference>
<evidence type="ECO:0000256" key="3">
    <source>
        <dbReference type="ARBA" id="ARBA00023306"/>
    </source>
</evidence>
<evidence type="ECO:0000313" key="6">
    <source>
        <dbReference type="Proteomes" id="UP000263486"/>
    </source>
</evidence>
<dbReference type="Proteomes" id="UP000263486">
    <property type="component" value="Unassembled WGS sequence"/>
</dbReference>
<evidence type="ECO:0000313" key="5">
    <source>
        <dbReference type="EMBL" id="REI41553.1"/>
    </source>
</evidence>
<comment type="caution">
    <text evidence="5">The sequence shown here is derived from an EMBL/GenBank/DDBJ whole genome shotgun (WGS) entry which is preliminary data.</text>
</comment>
<keyword evidence="6" id="KW-1185">Reference proteome</keyword>
<protein>
    <submittedName>
        <fullName evidence="5">DUF552 domain-containing protein</fullName>
    </submittedName>
</protein>
<sequence>MSDVIFIKPKSFEDSKRIVNYIVEDKILHINLTSSDKKMYQRVLDFISGAVYLKDAKLLNPAENIYLSIPKETSFSWGEEDGVKENKVSLVDLRYDEEEEIKPVF</sequence>
<dbReference type="PANTHER" id="PTHR35798:SF1">
    <property type="entry name" value="CELL DIVISION PROTEIN SEPF"/>
    <property type="match status" value="1"/>
</dbReference>
<dbReference type="InterPro" id="IPR038594">
    <property type="entry name" value="SepF-like_sf"/>
</dbReference>
<evidence type="ECO:0000256" key="2">
    <source>
        <dbReference type="ARBA" id="ARBA00023210"/>
    </source>
</evidence>
<comment type="function">
    <text evidence="4">Cell division protein that is part of the divisome complex and is recruited early to the Z-ring. Probably stimulates Z-ring formation, perhaps through the cross-linking of FtsZ protofilaments. Its function overlaps with FtsA.</text>
</comment>
<dbReference type="InterPro" id="IPR023052">
    <property type="entry name" value="Cell_div_SepF"/>
</dbReference>
<reference evidence="5 6" key="1">
    <citation type="submission" date="2018-08" db="EMBL/GenBank/DDBJ databases">
        <title>Draft genome sequence of Psychrilyobacter sp. strain SD5 isolated from Black Sea water.</title>
        <authorList>
            <person name="Yadav S."/>
            <person name="Villanueva L."/>
            <person name="Damste J.S.S."/>
        </authorList>
    </citation>
    <scope>NUCLEOTIDE SEQUENCE [LARGE SCALE GENOMIC DNA]</scope>
    <source>
        <strain evidence="5 6">SD5</strain>
    </source>
</reference>
<keyword evidence="1" id="KW-0132">Cell division</keyword>
<evidence type="ECO:0000256" key="4">
    <source>
        <dbReference type="ARBA" id="ARBA00044936"/>
    </source>
</evidence>
<organism evidence="5 6">
    <name type="scientific">Psychrilyobacter piezotolerans</name>
    <dbReference type="NCBI Taxonomy" id="2293438"/>
    <lineage>
        <taxon>Bacteria</taxon>
        <taxon>Fusobacteriati</taxon>
        <taxon>Fusobacteriota</taxon>
        <taxon>Fusobacteriia</taxon>
        <taxon>Fusobacteriales</taxon>
        <taxon>Fusobacteriaceae</taxon>
        <taxon>Psychrilyobacter</taxon>
    </lineage>
</organism>
<accession>A0ABX9KHK8</accession>
<dbReference type="PANTHER" id="PTHR35798">
    <property type="entry name" value="CELL DIVISION PROTEIN SEPF"/>
    <property type="match status" value="1"/>
</dbReference>
<dbReference type="RefSeq" id="WP_114642058.1">
    <property type="nucleotide sequence ID" value="NZ_JAACIO010000009.1"/>
</dbReference>
<dbReference type="EMBL" id="QUAJ01000009">
    <property type="protein sequence ID" value="REI41553.1"/>
    <property type="molecule type" value="Genomic_DNA"/>
</dbReference>
<keyword evidence="2" id="KW-0717">Septation</keyword>
<dbReference type="Pfam" id="PF04472">
    <property type="entry name" value="SepF"/>
    <property type="match status" value="1"/>
</dbReference>
<evidence type="ECO:0000256" key="1">
    <source>
        <dbReference type="ARBA" id="ARBA00022618"/>
    </source>
</evidence>
<keyword evidence="3" id="KW-0131">Cell cycle</keyword>
<gene>
    <name evidence="5" type="ORF">DYH56_06500</name>
</gene>
<proteinExistence type="predicted"/>
<dbReference type="InterPro" id="IPR007561">
    <property type="entry name" value="Cell_div_SepF/SepF-rel"/>
</dbReference>
<name>A0ABX9KHK8_9FUSO</name>